<reference evidence="7 8" key="1">
    <citation type="submission" date="2024-03" db="EMBL/GenBank/DDBJ databases">
        <title>Human intestinal bacterial collection.</title>
        <authorList>
            <person name="Pauvert C."/>
            <person name="Hitch T.C.A."/>
            <person name="Clavel T."/>
        </authorList>
    </citation>
    <scope>NUCLEOTIDE SEQUENCE [LARGE SCALE GENOMIC DNA]</scope>
    <source>
        <strain evidence="7 8">CLA-JM-H11</strain>
    </source>
</reference>
<keyword evidence="1" id="KW-0004">4Fe-4S</keyword>
<proteinExistence type="predicted"/>
<dbReference type="InterPro" id="IPR009016">
    <property type="entry name" value="Fe_hydrogenase"/>
</dbReference>
<dbReference type="Gene3D" id="3.40.950.10">
    <property type="entry name" value="Fe-only Hydrogenase (Larger Subunit), Chain L, domain 3"/>
    <property type="match status" value="1"/>
</dbReference>
<feature type="domain" description="4Fe-4S ferredoxin-type" evidence="5">
    <location>
        <begin position="37"/>
        <end position="65"/>
    </location>
</feature>
<gene>
    <name evidence="7" type="ORF">WMO24_07795</name>
</gene>
<dbReference type="PROSITE" id="PS51656">
    <property type="entry name" value="4FE4S"/>
    <property type="match status" value="1"/>
</dbReference>
<feature type="domain" description="4Fe-4S" evidence="6">
    <location>
        <begin position="364"/>
        <end position="423"/>
    </location>
</feature>
<evidence type="ECO:0000256" key="2">
    <source>
        <dbReference type="ARBA" id="ARBA00022723"/>
    </source>
</evidence>
<keyword evidence="2" id="KW-0479">Metal-binding</keyword>
<keyword evidence="8" id="KW-1185">Reference proteome</keyword>
<dbReference type="InterPro" id="IPR007202">
    <property type="entry name" value="4Fe-4S_dom"/>
</dbReference>
<dbReference type="InterPro" id="IPR017896">
    <property type="entry name" value="4Fe4S_Fe-S-bd"/>
</dbReference>
<dbReference type="SUPFAM" id="SSF54862">
    <property type="entry name" value="4Fe-4S ferredoxins"/>
    <property type="match status" value="1"/>
</dbReference>
<dbReference type="InterPro" id="IPR050395">
    <property type="entry name" value="4Fe4S_Ferredoxin_RnfB"/>
</dbReference>
<dbReference type="PANTHER" id="PTHR43560">
    <property type="entry name" value="ION-TRANSLOCATING OXIDOREDUCTASE COMPLEX SUBUNIT B"/>
    <property type="match status" value="1"/>
</dbReference>
<dbReference type="PROSITE" id="PS51379">
    <property type="entry name" value="4FE4S_FER_2"/>
    <property type="match status" value="2"/>
</dbReference>
<dbReference type="Pfam" id="PF04060">
    <property type="entry name" value="FeS"/>
    <property type="match status" value="1"/>
</dbReference>
<evidence type="ECO:0000256" key="1">
    <source>
        <dbReference type="ARBA" id="ARBA00022485"/>
    </source>
</evidence>
<evidence type="ECO:0000259" key="5">
    <source>
        <dbReference type="PROSITE" id="PS51379"/>
    </source>
</evidence>
<evidence type="ECO:0000256" key="3">
    <source>
        <dbReference type="ARBA" id="ARBA00023004"/>
    </source>
</evidence>
<dbReference type="InterPro" id="IPR004108">
    <property type="entry name" value="Fe_hydrogenase_lsu_C"/>
</dbReference>
<protein>
    <submittedName>
        <fullName evidence="7">[Fe-Fe] hydrogenase large subunit C-terminal domain-containing protein</fullName>
    </submittedName>
</protein>
<accession>A0ABV1GER1</accession>
<dbReference type="Gene3D" id="3.30.70.20">
    <property type="match status" value="1"/>
</dbReference>
<dbReference type="Proteomes" id="UP001477672">
    <property type="component" value="Unassembled WGS sequence"/>
</dbReference>
<organism evidence="7 8">
    <name type="scientific">Ruthenibacterium intestinale</name>
    <dbReference type="NCBI Taxonomy" id="3133163"/>
    <lineage>
        <taxon>Bacteria</taxon>
        <taxon>Bacillati</taxon>
        <taxon>Bacillota</taxon>
        <taxon>Clostridia</taxon>
        <taxon>Eubacteriales</taxon>
        <taxon>Oscillospiraceae</taxon>
        <taxon>Ruthenibacterium</taxon>
    </lineage>
</organism>
<dbReference type="PANTHER" id="PTHR43560:SF1">
    <property type="entry name" value="ION-TRANSLOCATING OXIDOREDUCTASE COMPLEX SUBUNIT B"/>
    <property type="match status" value="1"/>
</dbReference>
<keyword evidence="3" id="KW-0408">Iron</keyword>
<dbReference type="RefSeq" id="WP_349215820.1">
    <property type="nucleotide sequence ID" value="NZ_JBBMFA010000085.1"/>
</dbReference>
<evidence type="ECO:0000313" key="8">
    <source>
        <dbReference type="Proteomes" id="UP001477672"/>
    </source>
</evidence>
<feature type="domain" description="4Fe-4S ferredoxin-type" evidence="5">
    <location>
        <begin position="7"/>
        <end position="36"/>
    </location>
</feature>
<name>A0ABV1GER1_9FIRM</name>
<evidence type="ECO:0000256" key="4">
    <source>
        <dbReference type="ARBA" id="ARBA00023014"/>
    </source>
</evidence>
<sequence length="425" mass="46497">MDRPSVHSVTLNRELCKGCINCIKRCPTEAIRVRDGKAAIISERCVDCGECIRICPHHAKRAVSDPLEVLDRYAYKIALPPPSLYVQFNNLDEQDVVLEGLLRLGFDSVFEVARAAELISEATRRLMQSRDLPRPVISSACPAVTRLICVRFPQLMDHILPLISPMELAARMAKDEAIRKTGLPPTEIGCIFITPCPAKVSAIHAPIGSGESAVDAAVAVKDIYPPLLSAMKKAAPVEYLAGAGRIGLGWGESGGEAAALMSTERYLAADGIENVIRVLSDLEDEKYPDLDFVELNACAGGCVGGVLQVENPYIAKAKMKHLRRTMPVSLNHITDELAELVRWDRDVRYNPVMELGETRAERFERYARMEEITAMLPGLDCGSCGAPTCASLAEDVVRGNADINDCTVLMRRRMEAVLRALGKGE</sequence>
<evidence type="ECO:0000259" key="6">
    <source>
        <dbReference type="PROSITE" id="PS51656"/>
    </source>
</evidence>
<dbReference type="PROSITE" id="PS00198">
    <property type="entry name" value="4FE4S_FER_1"/>
    <property type="match status" value="1"/>
</dbReference>
<dbReference type="InterPro" id="IPR017900">
    <property type="entry name" value="4Fe4S_Fe_S_CS"/>
</dbReference>
<dbReference type="Gene3D" id="1.10.15.40">
    <property type="entry name" value="Electron transport complex subunit B, putative Fe-S cluster"/>
    <property type="match status" value="1"/>
</dbReference>
<dbReference type="Pfam" id="PF02906">
    <property type="entry name" value="Fe_hyd_lg_C"/>
    <property type="match status" value="2"/>
</dbReference>
<dbReference type="SUPFAM" id="SSF53920">
    <property type="entry name" value="Fe-only hydrogenase"/>
    <property type="match status" value="1"/>
</dbReference>
<dbReference type="EMBL" id="JBBMFA010000085">
    <property type="protein sequence ID" value="MEQ2520330.1"/>
    <property type="molecule type" value="Genomic_DNA"/>
</dbReference>
<comment type="caution">
    <text evidence="7">The sequence shown here is derived from an EMBL/GenBank/DDBJ whole genome shotgun (WGS) entry which is preliminary data.</text>
</comment>
<evidence type="ECO:0000313" key="7">
    <source>
        <dbReference type="EMBL" id="MEQ2520330.1"/>
    </source>
</evidence>
<dbReference type="Pfam" id="PF13237">
    <property type="entry name" value="Fer4_10"/>
    <property type="match status" value="1"/>
</dbReference>
<keyword evidence="4" id="KW-0411">Iron-sulfur</keyword>